<feature type="compositionally biased region" description="Polar residues" evidence="6">
    <location>
        <begin position="763"/>
        <end position="776"/>
    </location>
</feature>
<dbReference type="Pfam" id="PF00078">
    <property type="entry name" value="RVT_1"/>
    <property type="match status" value="1"/>
</dbReference>
<dbReference type="Gene3D" id="3.30.70.270">
    <property type="match status" value="2"/>
</dbReference>
<evidence type="ECO:0000313" key="8">
    <source>
        <dbReference type="EMBL" id="AAO73551.1"/>
    </source>
</evidence>
<evidence type="ECO:0000256" key="3">
    <source>
        <dbReference type="ARBA" id="ARBA00022722"/>
    </source>
</evidence>
<feature type="domain" description="Reverse transcriptase" evidence="7">
    <location>
        <begin position="423"/>
        <end position="603"/>
    </location>
</feature>
<keyword evidence="3" id="KW-0540">Nuclease</keyword>
<dbReference type="FunFam" id="3.30.70.270:FF:000020">
    <property type="entry name" value="Transposon Tf2-6 polyprotein-like Protein"/>
    <property type="match status" value="1"/>
</dbReference>
<dbReference type="InterPro" id="IPR021109">
    <property type="entry name" value="Peptidase_aspartic_dom_sf"/>
</dbReference>
<reference evidence="8" key="1">
    <citation type="journal article" date="2005" name="Mol. Cell. Biol.">
        <title>REM1, a new type of long terminal repeat retrotransposon in Chlamydomonas reinhardtii.</title>
        <authorList>
            <person name="Perez-Alegre M."/>
            <person name="Dubus A."/>
            <person name="Fernandez E."/>
        </authorList>
    </citation>
    <scope>NUCLEOTIDE SEQUENCE</scope>
</reference>
<evidence type="ECO:0000256" key="6">
    <source>
        <dbReference type="SAM" id="MobiDB-lite"/>
    </source>
</evidence>
<proteinExistence type="predicted"/>
<dbReference type="InterPro" id="IPR043128">
    <property type="entry name" value="Rev_trsase/Diguanyl_cyclase"/>
</dbReference>
<accession>Q84UZ3</accession>
<dbReference type="Pfam" id="PF17919">
    <property type="entry name" value="RT_RNaseH_2"/>
    <property type="match status" value="1"/>
</dbReference>
<evidence type="ECO:0000256" key="4">
    <source>
        <dbReference type="ARBA" id="ARBA00022759"/>
    </source>
</evidence>
<dbReference type="CDD" id="cd01647">
    <property type="entry name" value="RT_LTR"/>
    <property type="match status" value="1"/>
</dbReference>
<keyword evidence="5" id="KW-0511">Multifunctional enzyme</keyword>
<dbReference type="GO" id="GO:0016779">
    <property type="term" value="F:nucleotidyltransferase activity"/>
    <property type="evidence" value="ECO:0007669"/>
    <property type="project" value="UniProtKB-KW"/>
</dbReference>
<dbReference type="InterPro" id="IPR050951">
    <property type="entry name" value="Retrovirus_Pol_polyprotein"/>
</dbReference>
<dbReference type="InterPro" id="IPR043502">
    <property type="entry name" value="DNA/RNA_pol_sf"/>
</dbReference>
<dbReference type="InterPro" id="IPR041577">
    <property type="entry name" value="RT_RNaseH_2"/>
</dbReference>
<feature type="region of interest" description="Disordered" evidence="6">
    <location>
        <begin position="378"/>
        <end position="404"/>
    </location>
</feature>
<organism evidence="8">
    <name type="scientific">Chlamydomonas reinhardtii</name>
    <name type="common">Chlamydomonas smithii</name>
    <dbReference type="NCBI Taxonomy" id="3055"/>
    <lineage>
        <taxon>Eukaryota</taxon>
        <taxon>Viridiplantae</taxon>
        <taxon>Chlorophyta</taxon>
        <taxon>core chlorophytes</taxon>
        <taxon>Chlorophyceae</taxon>
        <taxon>CS clade</taxon>
        <taxon>Chlamydomonadales</taxon>
        <taxon>Chlamydomonadaceae</taxon>
        <taxon>Chlamydomonas</taxon>
    </lineage>
</organism>
<sequence length="776" mass="86588">MFRRDLFESIQSSLGVTFTYDAACNDEGTNALCARYASPGRSFLASNVAGECVWINPPYSHIRDWQQHYMRCKASDPEHTSAVFCVPAWPQVHRLMQKAKYSLVARYPAGTPLFSKPGPDGQRIPMAGTPWAVDLWYDKPCDEGIVRGLGPDSSIQVKLCPLLYEVTVAGTKCTALADTGAKCAEVADGYISLAKAQQAGLRLEAPPLLQVQVANSGRSQVVGCVTVNVRFDCGFRDDAKLLVLRDNIPGTDVVLALEWMHKRNAHMDVQRAAMTVRKGSRWHTLYARDSPARTDARTKALLHTLEAEPFAPLTAKKAARRLSLGARAYITLVQPQPLALSEEEEKPDTPNVQAVSDLVPDSELQALLAEFEDVFQEPKEPPDRGDIGHTIPLKKGATPPAKRSYRLTPKERDEVKREVTDLLAKGMIQPSTSPYGAPVIFVEKADGSLRMVLDYRALNKITRKRRYPMPNITELFDQLAGAKVFSSLDLQQGYNQIRIHPDDVPKTGFIAPGMGQFEYKVLCFGLTNAPATFQSVMNNMFGPHIGKFVLVYLDDILVFSKNAEEHKEHLRTVLEILRKNQFKAKRSKCDFNRPELHFLGHIVSREGLKVDDRKIRVIREWEVPQDLHKLRAFLGLANYFRRFIQGYSSLVAPLTALTGGKKPWKWTDACQAAFEGVKVALTQAPVLKLPEMDKPFTVWSDASVHGTGAVLLQEERPVAYTSAKFSPAEYNYTTTDQECLGTVRALEMEMYPRGGRKRDTSHRPSATCISTRATAR</sequence>
<feature type="region of interest" description="Disordered" evidence="6">
    <location>
        <begin position="754"/>
        <end position="776"/>
    </location>
</feature>
<name>Q84UZ3_CHLRE</name>
<dbReference type="EMBL" id="AY227352">
    <property type="protein sequence ID" value="AAO73551.1"/>
    <property type="molecule type" value="Genomic_DNA"/>
</dbReference>
<dbReference type="PANTHER" id="PTHR37984:SF5">
    <property type="entry name" value="PROTEIN NYNRIN-LIKE"/>
    <property type="match status" value="1"/>
</dbReference>
<feature type="compositionally biased region" description="Basic and acidic residues" evidence="6">
    <location>
        <begin position="378"/>
        <end position="387"/>
    </location>
</feature>
<dbReference type="Gene3D" id="2.40.70.10">
    <property type="entry name" value="Acid Proteases"/>
    <property type="match status" value="1"/>
</dbReference>
<keyword evidence="4" id="KW-0255">Endonuclease</keyword>
<dbReference type="PROSITE" id="PS50878">
    <property type="entry name" value="RT_POL"/>
    <property type="match status" value="1"/>
</dbReference>
<dbReference type="InterPro" id="IPR000477">
    <property type="entry name" value="RT_dom"/>
</dbReference>
<dbReference type="SUPFAM" id="SSF56672">
    <property type="entry name" value="DNA/RNA polymerases"/>
    <property type="match status" value="1"/>
</dbReference>
<evidence type="ECO:0000259" key="7">
    <source>
        <dbReference type="PROSITE" id="PS50878"/>
    </source>
</evidence>
<protein>
    <submittedName>
        <fullName evidence="8">Reverse-transcriptase</fullName>
    </submittedName>
</protein>
<dbReference type="AlphaFoldDB" id="Q84UZ3"/>
<evidence type="ECO:0000256" key="1">
    <source>
        <dbReference type="ARBA" id="ARBA00022679"/>
    </source>
</evidence>
<keyword evidence="1" id="KW-0808">Transferase</keyword>
<dbReference type="CDD" id="cd00303">
    <property type="entry name" value="retropepsin_like"/>
    <property type="match status" value="1"/>
</dbReference>
<dbReference type="ExpressionAtlas" id="Q84UZ3">
    <property type="expression patterns" value="baseline and differential"/>
</dbReference>
<evidence type="ECO:0000256" key="5">
    <source>
        <dbReference type="ARBA" id="ARBA00023268"/>
    </source>
</evidence>
<dbReference type="Gene3D" id="3.10.10.10">
    <property type="entry name" value="HIV Type 1 Reverse Transcriptase, subunit A, domain 1"/>
    <property type="match status" value="1"/>
</dbReference>
<dbReference type="PANTHER" id="PTHR37984">
    <property type="entry name" value="PROTEIN CBG26694"/>
    <property type="match status" value="1"/>
</dbReference>
<dbReference type="GO" id="GO:0004519">
    <property type="term" value="F:endonuclease activity"/>
    <property type="evidence" value="ECO:0007669"/>
    <property type="project" value="UniProtKB-KW"/>
</dbReference>
<keyword evidence="2" id="KW-0548">Nucleotidyltransferase</keyword>
<evidence type="ECO:0000256" key="2">
    <source>
        <dbReference type="ARBA" id="ARBA00022695"/>
    </source>
</evidence>
<keyword evidence="4" id="KW-0378">Hydrolase</keyword>